<dbReference type="OMA" id="EFWVAKK"/>
<dbReference type="GO" id="GO:0032259">
    <property type="term" value="P:methylation"/>
    <property type="evidence" value="ECO:0007669"/>
    <property type="project" value="UniProtKB-KW"/>
</dbReference>
<dbReference type="InterPro" id="IPR012901">
    <property type="entry name" value="CARME"/>
</dbReference>
<dbReference type="PANTHER" id="PTHR12303:SF6">
    <property type="entry name" value="CARNOSINE N-METHYLTRANSFERASE"/>
    <property type="match status" value="1"/>
</dbReference>
<keyword evidence="5" id="KW-0949">S-adenosyl-L-methionine</keyword>
<evidence type="ECO:0000256" key="2">
    <source>
        <dbReference type="ARBA" id="ARBA00012003"/>
    </source>
</evidence>
<protein>
    <recommendedName>
        <fullName evidence="2">carnosine N-methyltransferase</fullName>
        <ecNumber evidence="2">2.1.1.22</ecNumber>
    </recommendedName>
</protein>
<dbReference type="SMART" id="SM01296">
    <property type="entry name" value="N2227"/>
    <property type="match status" value="1"/>
</dbReference>
<dbReference type="Proteomes" id="UP000070544">
    <property type="component" value="Unassembled WGS sequence"/>
</dbReference>
<dbReference type="InterPro" id="IPR029063">
    <property type="entry name" value="SAM-dependent_MTases_sf"/>
</dbReference>
<keyword evidence="4" id="KW-0808">Transferase</keyword>
<feature type="region of interest" description="Disordered" evidence="6">
    <location>
        <begin position="106"/>
        <end position="127"/>
    </location>
</feature>
<evidence type="ECO:0000256" key="4">
    <source>
        <dbReference type="ARBA" id="ARBA00022679"/>
    </source>
</evidence>
<evidence type="ECO:0000256" key="6">
    <source>
        <dbReference type="SAM" id="MobiDB-lite"/>
    </source>
</evidence>
<dbReference type="EMBL" id="KQ965746">
    <property type="protein sequence ID" value="KXS17597.1"/>
    <property type="molecule type" value="Genomic_DNA"/>
</dbReference>
<evidence type="ECO:0000256" key="1">
    <source>
        <dbReference type="ARBA" id="ARBA00010086"/>
    </source>
</evidence>
<reference evidence="7 8" key="1">
    <citation type="journal article" date="2015" name="Genome Biol. Evol.">
        <title>Phylogenomic analyses indicate that early fungi evolved digesting cell walls of algal ancestors of land plants.</title>
        <authorList>
            <person name="Chang Y."/>
            <person name="Wang S."/>
            <person name="Sekimoto S."/>
            <person name="Aerts A.L."/>
            <person name="Choi C."/>
            <person name="Clum A."/>
            <person name="LaButti K.M."/>
            <person name="Lindquist E.A."/>
            <person name="Yee Ngan C."/>
            <person name="Ohm R.A."/>
            <person name="Salamov A.A."/>
            <person name="Grigoriev I.V."/>
            <person name="Spatafora J.W."/>
            <person name="Berbee M.L."/>
        </authorList>
    </citation>
    <scope>NUCLEOTIDE SEQUENCE [LARGE SCALE GENOMIC DNA]</scope>
    <source>
        <strain evidence="7 8">JEL478</strain>
    </source>
</reference>
<keyword evidence="3" id="KW-0489">Methyltransferase</keyword>
<dbReference type="PANTHER" id="PTHR12303">
    <property type="entry name" value="CARNOSINE N-METHYLTRANSFERASE"/>
    <property type="match status" value="1"/>
</dbReference>
<dbReference type="EC" id="2.1.1.22" evidence="2"/>
<sequence>MSAFDGQHEHDWTDHDAHSHDADADQVEEQKAFFRCLAAFTHYKIHSLATLARRRRHYAALPSPHKLLLRNAGFEQKLDHAEQAVLQNFEFIKYIVAEESPFPYDEDAKKELSDSGSQESSESDMDRVRSTIRQVVRDWSAEGRAERDATYTPIMEALDRAYAYLPPSERHTVRVLVPGAGLGRLCYEIAKRGYSSQGNEFSFYMLLTSNFLLNRIQRPRQHVIHPWVHSFSHAPTAADTLAAVHVPDEVPGNLPAGVDFSMVAGDFIDIYGGVKERGQWDCVVTCFFLDTARNVCQYMDVIHSCLVPGGVWINLGPLLYHFEGSEEEPTVELSLEEVQSVASQFGFVFEESRMLDATYAHNPRSIMAYVYRCGFWVARKPGEEENVAE</sequence>
<dbReference type="AlphaFoldDB" id="A0A139ALD3"/>
<proteinExistence type="inferred from homology"/>
<evidence type="ECO:0000313" key="8">
    <source>
        <dbReference type="Proteomes" id="UP000070544"/>
    </source>
</evidence>
<feature type="region of interest" description="Disordered" evidence="6">
    <location>
        <begin position="1"/>
        <end position="24"/>
    </location>
</feature>
<evidence type="ECO:0000256" key="5">
    <source>
        <dbReference type="ARBA" id="ARBA00022691"/>
    </source>
</evidence>
<keyword evidence="8" id="KW-1185">Reference proteome</keyword>
<dbReference type="Pfam" id="PF07942">
    <property type="entry name" value="CARME"/>
    <property type="match status" value="1"/>
</dbReference>
<dbReference type="SUPFAM" id="SSF53335">
    <property type="entry name" value="S-adenosyl-L-methionine-dependent methyltransferases"/>
    <property type="match status" value="1"/>
</dbReference>
<evidence type="ECO:0000313" key="7">
    <source>
        <dbReference type="EMBL" id="KXS17597.1"/>
    </source>
</evidence>
<dbReference type="GO" id="GO:0030735">
    <property type="term" value="F:carnosine N-methyltransferase activity"/>
    <property type="evidence" value="ECO:0007669"/>
    <property type="project" value="UniProtKB-EC"/>
</dbReference>
<dbReference type="Gene3D" id="3.40.50.150">
    <property type="entry name" value="Vaccinia Virus protein VP39"/>
    <property type="match status" value="1"/>
</dbReference>
<comment type="similarity">
    <text evidence="1">Belongs to the carnosine N-methyltransferase family.</text>
</comment>
<evidence type="ECO:0000256" key="3">
    <source>
        <dbReference type="ARBA" id="ARBA00022603"/>
    </source>
</evidence>
<dbReference type="STRING" id="1344416.A0A139ALD3"/>
<gene>
    <name evidence="7" type="ORF">M427DRAFT_153784</name>
</gene>
<accession>A0A139ALD3</accession>
<organism evidence="7 8">
    <name type="scientific">Gonapodya prolifera (strain JEL478)</name>
    <name type="common">Monoblepharis prolifera</name>
    <dbReference type="NCBI Taxonomy" id="1344416"/>
    <lineage>
        <taxon>Eukaryota</taxon>
        <taxon>Fungi</taxon>
        <taxon>Fungi incertae sedis</taxon>
        <taxon>Chytridiomycota</taxon>
        <taxon>Chytridiomycota incertae sedis</taxon>
        <taxon>Monoblepharidomycetes</taxon>
        <taxon>Monoblepharidales</taxon>
        <taxon>Gonapodyaceae</taxon>
        <taxon>Gonapodya</taxon>
    </lineage>
</organism>
<name>A0A139ALD3_GONPJ</name>
<dbReference type="OrthoDB" id="978at2759"/>